<dbReference type="RefSeq" id="WP_055066949.1">
    <property type="nucleotide sequence ID" value="NZ_CP173697.1"/>
</dbReference>
<reference evidence="2" key="1">
    <citation type="submission" date="2015-05" db="EMBL/GenBank/DDBJ databases">
        <authorList>
            <person name="Wang D.B."/>
            <person name="Wang M."/>
        </authorList>
    </citation>
    <scope>NUCLEOTIDE SEQUENCE [LARGE SCALE GENOMIC DNA]</scope>
    <source>
        <strain evidence="2">M72</strain>
    </source>
</reference>
<dbReference type="Gene3D" id="2.60.40.1080">
    <property type="match status" value="1"/>
</dbReference>
<protein>
    <recommendedName>
        <fullName evidence="6">Bacterial Ig-like domain (Group 2)</fullName>
    </recommendedName>
</protein>
<accession>A0A0M6WD23</accession>
<reference evidence="3 5" key="3">
    <citation type="journal article" date="2019" name="Nat. Med.">
        <title>A library of human gut bacterial isolates paired with longitudinal multiomics data enables mechanistic microbiome research.</title>
        <authorList>
            <person name="Poyet M."/>
            <person name="Groussin M."/>
            <person name="Gibbons S.M."/>
            <person name="Avila-Pacheco J."/>
            <person name="Jiang X."/>
            <person name="Kearney S.M."/>
            <person name="Perrotta A.R."/>
            <person name="Berdy B."/>
            <person name="Zhao S."/>
            <person name="Lieberman T.D."/>
            <person name="Swanson P.K."/>
            <person name="Smith M."/>
            <person name="Roesemann S."/>
            <person name="Alexander J.E."/>
            <person name="Rich S.A."/>
            <person name="Livny J."/>
            <person name="Vlamakis H."/>
            <person name="Clish C."/>
            <person name="Bullock K."/>
            <person name="Deik A."/>
            <person name="Scott J."/>
            <person name="Pierce K.A."/>
            <person name="Xavier R.J."/>
            <person name="Alm E.J."/>
        </authorList>
    </citation>
    <scope>NUCLEOTIDE SEQUENCE [LARGE SCALE GENOMIC DNA]</scope>
    <source>
        <strain evidence="3 5">BIOML-A1</strain>
    </source>
</reference>
<reference evidence="4" key="2">
    <citation type="submission" date="2015-05" db="EMBL/GenBank/DDBJ databases">
        <authorList>
            <consortium name="Pathogen Informatics"/>
        </authorList>
    </citation>
    <scope>NUCLEOTIDE SEQUENCE [LARGE SCALE GENOMIC DNA]</scope>
    <source>
        <strain evidence="4">M72</strain>
    </source>
</reference>
<keyword evidence="4" id="KW-1185">Reference proteome</keyword>
<feature type="signal peptide" evidence="1">
    <location>
        <begin position="1"/>
        <end position="29"/>
    </location>
</feature>
<evidence type="ECO:0000313" key="3">
    <source>
        <dbReference type="EMBL" id="MTR80425.1"/>
    </source>
</evidence>
<organism evidence="2 4">
    <name type="scientific">Roseburia faecis</name>
    <dbReference type="NCBI Taxonomy" id="301302"/>
    <lineage>
        <taxon>Bacteria</taxon>
        <taxon>Bacillati</taxon>
        <taxon>Bacillota</taxon>
        <taxon>Clostridia</taxon>
        <taxon>Lachnospirales</taxon>
        <taxon>Lachnospiraceae</taxon>
        <taxon>Roseburia</taxon>
    </lineage>
</organism>
<sequence length="299" mass="33115">MKKVMKRVITACLAFAMILALVTPASVEAATKNESLTLYKGETYTWYLTGVKSLSSASSTKKAVATVKANKSKKQYTISAKKAGTSVVTIKGKDYYGHTQSLKIKVTVAEPKFDLKLQKLDGNYILIRVKNNTKATFDRLAVRYSLKNSSGSEVAAKDEIVYRVMSGKTAYESIYVSSAADVDISQSSVKITAFDRNPEQKYKVLGKDKLSVTVTDEQVSDSSISFKLKKVNKTSQYVYGEIYIISYDANGTIIDVSTSSLYLDKKETKTTSETVSKSPYSHPNFDHYEIVYGGYYTTK</sequence>
<evidence type="ECO:0000313" key="2">
    <source>
        <dbReference type="EMBL" id="CRL33263.1"/>
    </source>
</evidence>
<evidence type="ECO:0000256" key="1">
    <source>
        <dbReference type="SAM" id="SignalP"/>
    </source>
</evidence>
<dbReference type="Proteomes" id="UP000446657">
    <property type="component" value="Unassembled WGS sequence"/>
</dbReference>
<dbReference type="EMBL" id="CVRR01000005">
    <property type="protein sequence ID" value="CRL33263.1"/>
    <property type="molecule type" value="Genomic_DNA"/>
</dbReference>
<evidence type="ECO:0000313" key="4">
    <source>
        <dbReference type="Proteomes" id="UP000049979"/>
    </source>
</evidence>
<gene>
    <name evidence="3" type="ORF">GMD30_01620</name>
    <name evidence="2" type="ORF">M72_01631</name>
</gene>
<evidence type="ECO:0000313" key="5">
    <source>
        <dbReference type="Proteomes" id="UP000446657"/>
    </source>
</evidence>
<name>A0A0M6WD23_9FIRM</name>
<dbReference type="AlphaFoldDB" id="A0A0M6WD23"/>
<dbReference type="Proteomes" id="UP000049979">
    <property type="component" value="Unassembled WGS sequence"/>
</dbReference>
<feature type="chain" id="PRO_5041793763" description="Bacterial Ig-like domain (Group 2)" evidence="1">
    <location>
        <begin position="30"/>
        <end position="299"/>
    </location>
</feature>
<evidence type="ECO:0008006" key="6">
    <source>
        <dbReference type="Google" id="ProtNLM"/>
    </source>
</evidence>
<dbReference type="GeneID" id="99746762"/>
<dbReference type="EMBL" id="WNAL01000002">
    <property type="protein sequence ID" value="MTR80425.1"/>
    <property type="molecule type" value="Genomic_DNA"/>
</dbReference>
<dbReference type="STRING" id="301302.ERS852420_01425"/>
<proteinExistence type="predicted"/>
<keyword evidence="1" id="KW-0732">Signal</keyword>